<reference evidence="1 2" key="1">
    <citation type="submission" date="2014-04" db="EMBL/GenBank/DDBJ databases">
        <authorList>
            <consortium name="DOE Joint Genome Institute"/>
            <person name="Kuo A."/>
            <person name="Zuccaro A."/>
            <person name="Kohler A."/>
            <person name="Nagy L.G."/>
            <person name="Floudas D."/>
            <person name="Copeland A."/>
            <person name="Barry K.W."/>
            <person name="Cichocki N."/>
            <person name="Veneault-Fourrey C."/>
            <person name="LaButti K."/>
            <person name="Lindquist E.A."/>
            <person name="Lipzen A."/>
            <person name="Lundell T."/>
            <person name="Morin E."/>
            <person name="Murat C."/>
            <person name="Sun H."/>
            <person name="Tunlid A."/>
            <person name="Henrissat B."/>
            <person name="Grigoriev I.V."/>
            <person name="Hibbett D.S."/>
            <person name="Martin F."/>
            <person name="Nordberg H.P."/>
            <person name="Cantor M.N."/>
            <person name="Hua S.X."/>
        </authorList>
    </citation>
    <scope>NUCLEOTIDE SEQUENCE [LARGE SCALE GENOMIC DNA]</scope>
    <source>
        <strain evidence="1 2">MAFF 305830</strain>
    </source>
</reference>
<proteinExistence type="predicted"/>
<evidence type="ECO:0000313" key="2">
    <source>
        <dbReference type="Proteomes" id="UP000054097"/>
    </source>
</evidence>
<dbReference type="Proteomes" id="UP000054097">
    <property type="component" value="Unassembled WGS sequence"/>
</dbReference>
<protein>
    <submittedName>
        <fullName evidence="1">Uncharacterized protein</fullName>
    </submittedName>
</protein>
<keyword evidence="2" id="KW-1185">Reference proteome</keyword>
<dbReference type="AlphaFoldDB" id="A0A0C3AJE3"/>
<reference evidence="2" key="2">
    <citation type="submission" date="2015-01" db="EMBL/GenBank/DDBJ databases">
        <title>Evolutionary Origins and Diversification of the Mycorrhizal Mutualists.</title>
        <authorList>
            <consortium name="DOE Joint Genome Institute"/>
            <consortium name="Mycorrhizal Genomics Consortium"/>
            <person name="Kohler A."/>
            <person name="Kuo A."/>
            <person name="Nagy L.G."/>
            <person name="Floudas D."/>
            <person name="Copeland A."/>
            <person name="Barry K.W."/>
            <person name="Cichocki N."/>
            <person name="Veneault-Fourrey C."/>
            <person name="LaButti K."/>
            <person name="Lindquist E.A."/>
            <person name="Lipzen A."/>
            <person name="Lundell T."/>
            <person name="Morin E."/>
            <person name="Murat C."/>
            <person name="Riley R."/>
            <person name="Ohm R."/>
            <person name="Sun H."/>
            <person name="Tunlid A."/>
            <person name="Henrissat B."/>
            <person name="Grigoriev I.V."/>
            <person name="Hibbett D.S."/>
            <person name="Martin F."/>
        </authorList>
    </citation>
    <scope>NUCLEOTIDE SEQUENCE [LARGE SCALE GENOMIC DNA]</scope>
    <source>
        <strain evidence="2">MAFF 305830</strain>
    </source>
</reference>
<accession>A0A0C3AJE3</accession>
<dbReference type="HOGENOM" id="CLU_2135080_0_0_1"/>
<gene>
    <name evidence="1" type="ORF">M408DRAFT_316645</name>
</gene>
<evidence type="ECO:0000313" key="1">
    <source>
        <dbReference type="EMBL" id="KIM19461.1"/>
    </source>
</evidence>
<sequence length="113" mass="13079">MSSNDQNQDQTDEILITLDDEELVECSLCSRSYPKYYKHKYFCPLGTRRSACSACGYKFISFVRYQMSIFILKSARRMEGSQSTRELHPSFKAWTEVEKASGLLLKTSFAYSE</sequence>
<name>A0A0C3AJE3_SERVB</name>
<dbReference type="EMBL" id="KN824688">
    <property type="protein sequence ID" value="KIM19461.1"/>
    <property type="molecule type" value="Genomic_DNA"/>
</dbReference>
<organism evidence="1 2">
    <name type="scientific">Serendipita vermifera MAFF 305830</name>
    <dbReference type="NCBI Taxonomy" id="933852"/>
    <lineage>
        <taxon>Eukaryota</taxon>
        <taxon>Fungi</taxon>
        <taxon>Dikarya</taxon>
        <taxon>Basidiomycota</taxon>
        <taxon>Agaricomycotina</taxon>
        <taxon>Agaricomycetes</taxon>
        <taxon>Sebacinales</taxon>
        <taxon>Serendipitaceae</taxon>
        <taxon>Serendipita</taxon>
    </lineage>
</organism>